<dbReference type="InterPro" id="IPR016162">
    <property type="entry name" value="Ald_DH_N"/>
</dbReference>
<proteinExistence type="inferred from homology"/>
<dbReference type="EMBL" id="JADGJQ010000066">
    <property type="protein sequence ID" value="KAJ3174029.1"/>
    <property type="molecule type" value="Genomic_DNA"/>
</dbReference>
<evidence type="ECO:0000313" key="14">
    <source>
        <dbReference type="Proteomes" id="UP001212152"/>
    </source>
</evidence>
<dbReference type="FunFam" id="3.40.605.10:FF:000005">
    <property type="entry name" value="Succinate-semialdehyde dehydrogenase I"/>
    <property type="match status" value="1"/>
</dbReference>
<dbReference type="PROSITE" id="PS00070">
    <property type="entry name" value="ALDEHYDE_DEHYDR_CYS"/>
    <property type="match status" value="1"/>
</dbReference>
<evidence type="ECO:0000256" key="11">
    <source>
        <dbReference type="RuleBase" id="RU003345"/>
    </source>
</evidence>
<dbReference type="GO" id="GO:0009450">
    <property type="term" value="P:gamma-aminobutyric acid catabolic process"/>
    <property type="evidence" value="ECO:0007669"/>
    <property type="project" value="TreeGrafter"/>
</dbReference>
<dbReference type="InterPro" id="IPR016163">
    <property type="entry name" value="Ald_DH_C"/>
</dbReference>
<dbReference type="Pfam" id="PF00171">
    <property type="entry name" value="Aldedh"/>
    <property type="match status" value="1"/>
</dbReference>
<reference evidence="13" key="1">
    <citation type="submission" date="2020-05" db="EMBL/GenBank/DDBJ databases">
        <title>Phylogenomic resolution of chytrid fungi.</title>
        <authorList>
            <person name="Stajich J.E."/>
            <person name="Amses K."/>
            <person name="Simmons R."/>
            <person name="Seto K."/>
            <person name="Myers J."/>
            <person name="Bonds A."/>
            <person name="Quandt C.A."/>
            <person name="Barry K."/>
            <person name="Liu P."/>
            <person name="Grigoriev I."/>
            <person name="Longcore J.E."/>
            <person name="James T.Y."/>
        </authorList>
    </citation>
    <scope>NUCLEOTIDE SEQUENCE</scope>
    <source>
        <strain evidence="13">JEL0379</strain>
    </source>
</reference>
<evidence type="ECO:0000256" key="10">
    <source>
        <dbReference type="PROSITE-ProRule" id="PRU10007"/>
    </source>
</evidence>
<dbReference type="InterPro" id="IPR016161">
    <property type="entry name" value="Ald_DH/histidinol_DH"/>
</dbReference>
<name>A0AAD5TEN5_9FUNG</name>
<feature type="active site" evidence="10">
    <location>
        <position position="282"/>
    </location>
</feature>
<dbReference type="PANTHER" id="PTHR43353">
    <property type="entry name" value="SUCCINATE-SEMIALDEHYDE DEHYDROGENASE, MITOCHONDRIAL"/>
    <property type="match status" value="1"/>
</dbReference>
<evidence type="ECO:0000256" key="5">
    <source>
        <dbReference type="ARBA" id="ARBA00023002"/>
    </source>
</evidence>
<comment type="caution">
    <text evidence="13">The sequence shown here is derived from an EMBL/GenBank/DDBJ whole genome shotgun (WGS) entry which is preliminary data.</text>
</comment>
<keyword evidence="5 11" id="KW-0560">Oxidoreductase</keyword>
<comment type="similarity">
    <text evidence="2 11">Belongs to the aldehyde dehydrogenase family.</text>
</comment>
<dbReference type="FunFam" id="3.40.309.10:FF:000004">
    <property type="entry name" value="Succinate-semialdehyde dehydrogenase I"/>
    <property type="match status" value="1"/>
</dbReference>
<feature type="non-terminal residue" evidence="13">
    <location>
        <position position="429"/>
    </location>
</feature>
<dbReference type="Gene3D" id="3.40.309.10">
    <property type="entry name" value="Aldehyde Dehydrogenase, Chain A, domain 2"/>
    <property type="match status" value="1"/>
</dbReference>
<evidence type="ECO:0000259" key="12">
    <source>
        <dbReference type="Pfam" id="PF00171"/>
    </source>
</evidence>
<evidence type="ECO:0000256" key="1">
    <source>
        <dbReference type="ARBA" id="ARBA00005176"/>
    </source>
</evidence>
<dbReference type="CDD" id="cd07103">
    <property type="entry name" value="ALDH_F5_SSADH_GabD"/>
    <property type="match status" value="1"/>
</dbReference>
<organism evidence="13 14">
    <name type="scientific">Geranomyces variabilis</name>
    <dbReference type="NCBI Taxonomy" id="109894"/>
    <lineage>
        <taxon>Eukaryota</taxon>
        <taxon>Fungi</taxon>
        <taxon>Fungi incertae sedis</taxon>
        <taxon>Chytridiomycota</taxon>
        <taxon>Chytridiomycota incertae sedis</taxon>
        <taxon>Chytridiomycetes</taxon>
        <taxon>Spizellomycetales</taxon>
        <taxon>Powellomycetaceae</taxon>
        <taxon>Geranomyces</taxon>
    </lineage>
</organism>
<sequence>MLLPQASCHALSARHAHLRTVRRFSSLSRSDLVKSKAYINGKWSAAQTGATYDVVDPALVKTVANVPDMTTADIRRAITAANDALGPWKAKTARERAVIMQKWFTLCMQNQEDLAKIMTIECGKPLAESRGEIAYGSSFIRWFAEEAPRIYGDVIPPSLPGCRLLTIRQPVGVVAAITPWNFPNAMITRKAAPALAAGCTIVVKPSPETPLSALAIALLGEEAGLPAGVFNVVTASKHNAVSIGDEMTANPLVRKITFTGSTAVGKALTAQAAATMKKVSMELGGNAPFIVFEDANLDAAVEGCIASKFRNTGQTCVCANRVYVHSSIYDAFASKLAARIRKMQVGHGLDNGSEFGPLITQAGFDKVHRHVADAIAKGAKVLVGGKPHQLGNYFFEPTVMTGVTGEMLMAREETFGPLAGLIRFETEKE</sequence>
<dbReference type="AlphaFoldDB" id="A0AAD5TEN5"/>
<dbReference type="Gene3D" id="3.40.605.10">
    <property type="entry name" value="Aldehyde Dehydrogenase, Chain A, domain 1"/>
    <property type="match status" value="1"/>
</dbReference>
<dbReference type="InterPro" id="IPR015590">
    <property type="entry name" value="Aldehyde_DH_dom"/>
</dbReference>
<evidence type="ECO:0000256" key="7">
    <source>
        <dbReference type="ARBA" id="ARBA00050387"/>
    </source>
</evidence>
<protein>
    <recommendedName>
        <fullName evidence="4">Succinate-semialdehyde dehydrogenase, mitochondrial</fullName>
        <ecNumber evidence="9">1.2.1.16</ecNumber>
        <ecNumber evidence="3">1.2.1.24</ecNumber>
    </recommendedName>
    <alternativeName>
        <fullName evidence="6">NAD(+)-dependent succinic semialdehyde dehydrogenase</fullName>
    </alternativeName>
</protein>
<comment type="catalytic activity">
    <reaction evidence="8">
        <text>succinate semialdehyde + NAD(+) + H2O = succinate + NADH + 2 H(+)</text>
        <dbReference type="Rhea" id="RHEA:13217"/>
        <dbReference type="ChEBI" id="CHEBI:15377"/>
        <dbReference type="ChEBI" id="CHEBI:15378"/>
        <dbReference type="ChEBI" id="CHEBI:30031"/>
        <dbReference type="ChEBI" id="CHEBI:57540"/>
        <dbReference type="ChEBI" id="CHEBI:57706"/>
        <dbReference type="ChEBI" id="CHEBI:57945"/>
        <dbReference type="EC" id="1.2.1.16"/>
    </reaction>
</comment>
<evidence type="ECO:0000256" key="6">
    <source>
        <dbReference type="ARBA" id="ARBA00030806"/>
    </source>
</evidence>
<dbReference type="SUPFAM" id="SSF53720">
    <property type="entry name" value="ALDH-like"/>
    <property type="match status" value="1"/>
</dbReference>
<gene>
    <name evidence="13" type="ORF">HDU87_007244</name>
</gene>
<evidence type="ECO:0000256" key="2">
    <source>
        <dbReference type="ARBA" id="ARBA00009986"/>
    </source>
</evidence>
<accession>A0AAD5TEN5</accession>
<evidence type="ECO:0000256" key="4">
    <source>
        <dbReference type="ARBA" id="ARBA00019842"/>
    </source>
</evidence>
<dbReference type="EC" id="1.2.1.16" evidence="9"/>
<dbReference type="InterPro" id="IPR050740">
    <property type="entry name" value="Aldehyde_DH_Superfamily"/>
</dbReference>
<comment type="pathway">
    <text evidence="1">Amino-acid degradation; 4-aminobutanoate degradation.</text>
</comment>
<keyword evidence="14" id="KW-1185">Reference proteome</keyword>
<evidence type="ECO:0000256" key="9">
    <source>
        <dbReference type="ARBA" id="ARBA00067047"/>
    </source>
</evidence>
<evidence type="ECO:0000256" key="3">
    <source>
        <dbReference type="ARBA" id="ARBA00013051"/>
    </source>
</evidence>
<evidence type="ECO:0000313" key="13">
    <source>
        <dbReference type="EMBL" id="KAJ3174029.1"/>
    </source>
</evidence>
<feature type="domain" description="Aldehyde dehydrogenase" evidence="12">
    <location>
        <begin position="43"/>
        <end position="429"/>
    </location>
</feature>
<dbReference type="EC" id="1.2.1.24" evidence="3"/>
<dbReference type="GO" id="GO:0004777">
    <property type="term" value="F:succinate-semialdehyde dehydrogenase (NAD+) activity"/>
    <property type="evidence" value="ECO:0007669"/>
    <property type="project" value="UniProtKB-EC"/>
</dbReference>
<evidence type="ECO:0000256" key="8">
    <source>
        <dbReference type="ARBA" id="ARBA00052698"/>
    </source>
</evidence>
<dbReference type="PROSITE" id="PS00687">
    <property type="entry name" value="ALDEHYDE_DEHYDR_GLU"/>
    <property type="match status" value="1"/>
</dbReference>
<dbReference type="PANTHER" id="PTHR43353:SF5">
    <property type="entry name" value="SUCCINATE-SEMIALDEHYDE DEHYDROGENASE, MITOCHONDRIAL"/>
    <property type="match status" value="1"/>
</dbReference>
<comment type="catalytic activity">
    <reaction evidence="7">
        <text>succinate semialdehyde + NADP(+) + H2O = succinate + NADPH + 2 H(+)</text>
        <dbReference type="Rhea" id="RHEA:13213"/>
        <dbReference type="ChEBI" id="CHEBI:15377"/>
        <dbReference type="ChEBI" id="CHEBI:15378"/>
        <dbReference type="ChEBI" id="CHEBI:30031"/>
        <dbReference type="ChEBI" id="CHEBI:57706"/>
        <dbReference type="ChEBI" id="CHEBI:57783"/>
        <dbReference type="ChEBI" id="CHEBI:58349"/>
        <dbReference type="EC" id="1.2.1.16"/>
    </reaction>
</comment>
<dbReference type="InterPro" id="IPR016160">
    <property type="entry name" value="Ald_DH_CS_CYS"/>
</dbReference>
<dbReference type="InterPro" id="IPR029510">
    <property type="entry name" value="Ald_DH_CS_GLU"/>
</dbReference>
<dbReference type="Proteomes" id="UP001212152">
    <property type="component" value="Unassembled WGS sequence"/>
</dbReference>